<dbReference type="GO" id="GO:0043161">
    <property type="term" value="P:proteasome-mediated ubiquitin-dependent protein catabolic process"/>
    <property type="evidence" value="ECO:0007669"/>
    <property type="project" value="TreeGrafter"/>
</dbReference>
<dbReference type="EMBL" id="PKPP01001962">
    <property type="protein sequence ID" value="PWA78614.1"/>
    <property type="molecule type" value="Genomic_DNA"/>
</dbReference>
<reference evidence="2 3" key="1">
    <citation type="journal article" date="2018" name="Mol. Plant">
        <title>The genome of Artemisia annua provides insight into the evolution of Asteraceae family and artemisinin biosynthesis.</title>
        <authorList>
            <person name="Shen Q."/>
            <person name="Zhang L."/>
            <person name="Liao Z."/>
            <person name="Wang S."/>
            <person name="Yan T."/>
            <person name="Shi P."/>
            <person name="Liu M."/>
            <person name="Fu X."/>
            <person name="Pan Q."/>
            <person name="Wang Y."/>
            <person name="Lv Z."/>
            <person name="Lu X."/>
            <person name="Zhang F."/>
            <person name="Jiang W."/>
            <person name="Ma Y."/>
            <person name="Chen M."/>
            <person name="Hao X."/>
            <person name="Li L."/>
            <person name="Tang Y."/>
            <person name="Lv G."/>
            <person name="Zhou Y."/>
            <person name="Sun X."/>
            <person name="Brodelius P.E."/>
            <person name="Rose J.K.C."/>
            <person name="Tang K."/>
        </authorList>
    </citation>
    <scope>NUCLEOTIDE SEQUENCE [LARGE SCALE GENOMIC DNA]</scope>
    <source>
        <strain evidence="3">cv. Huhao1</strain>
        <tissue evidence="2">Leaf</tissue>
    </source>
</reference>
<dbReference type="OrthoDB" id="273771at2759"/>
<organism evidence="2 3">
    <name type="scientific">Artemisia annua</name>
    <name type="common">Sweet wormwood</name>
    <dbReference type="NCBI Taxonomy" id="35608"/>
    <lineage>
        <taxon>Eukaryota</taxon>
        <taxon>Viridiplantae</taxon>
        <taxon>Streptophyta</taxon>
        <taxon>Embryophyta</taxon>
        <taxon>Tracheophyta</taxon>
        <taxon>Spermatophyta</taxon>
        <taxon>Magnoliopsida</taxon>
        <taxon>eudicotyledons</taxon>
        <taxon>Gunneridae</taxon>
        <taxon>Pentapetalae</taxon>
        <taxon>asterids</taxon>
        <taxon>campanulids</taxon>
        <taxon>Asterales</taxon>
        <taxon>Asteraceae</taxon>
        <taxon>Asteroideae</taxon>
        <taxon>Anthemideae</taxon>
        <taxon>Artemisiinae</taxon>
        <taxon>Artemisia</taxon>
    </lineage>
</organism>
<dbReference type="Proteomes" id="UP000245207">
    <property type="component" value="Unassembled WGS sequence"/>
</dbReference>
<proteinExistence type="predicted"/>
<accession>A0A2U1NYP4</accession>
<dbReference type="GO" id="GO:0061630">
    <property type="term" value="F:ubiquitin protein ligase activity"/>
    <property type="evidence" value="ECO:0007669"/>
    <property type="project" value="InterPro"/>
</dbReference>
<dbReference type="STRING" id="35608.A0A2U1NYP4"/>
<comment type="caution">
    <text evidence="2">The sequence shown here is derived from an EMBL/GenBank/DDBJ whole genome shotgun (WGS) entry which is preliminary data.</text>
</comment>
<keyword evidence="1" id="KW-0812">Transmembrane</keyword>
<dbReference type="PANTHER" id="PTHR44080:SF8">
    <property type="entry name" value="E3 UBIQUITIN-PROTEIN LIGASE COP1-LIKE"/>
    <property type="match status" value="1"/>
</dbReference>
<dbReference type="AlphaFoldDB" id="A0A2U1NYP4"/>
<sequence length="159" mass="17151">MFVGNSAHGPFWPGAAAGSQSRVADKPAPITPQAVQRKDACSGSDSQNTQPGVSVARNRNVHAQVSALILYRMEYIGATKPQKLEERDCTPVQREGYHPGLKDFQSILSSFTQYSRLRVVAEHRHGDLFKLAILYLGVAGTGVAAIVLIVGLAFAVFTQ</sequence>
<dbReference type="InterPro" id="IPR042755">
    <property type="entry name" value="COP1"/>
</dbReference>
<evidence type="ECO:0000313" key="2">
    <source>
        <dbReference type="EMBL" id="PWA78614.1"/>
    </source>
</evidence>
<feature type="transmembrane region" description="Helical" evidence="1">
    <location>
        <begin position="133"/>
        <end position="157"/>
    </location>
</feature>
<name>A0A2U1NYP4_ARTAN</name>
<keyword evidence="3" id="KW-1185">Reference proteome</keyword>
<dbReference type="PANTHER" id="PTHR44080">
    <property type="entry name" value="E3 UBIQUITIN-PROTEIN LIGASE COP1"/>
    <property type="match status" value="1"/>
</dbReference>
<evidence type="ECO:0000256" key="1">
    <source>
        <dbReference type="SAM" id="Phobius"/>
    </source>
</evidence>
<keyword evidence="1" id="KW-1133">Transmembrane helix</keyword>
<evidence type="ECO:0000313" key="3">
    <source>
        <dbReference type="Proteomes" id="UP000245207"/>
    </source>
</evidence>
<protein>
    <submittedName>
        <fullName evidence="2">Uncharacterized protein</fullName>
    </submittedName>
</protein>
<gene>
    <name evidence="2" type="ORF">CTI12_AA198640</name>
</gene>
<keyword evidence="1" id="KW-0472">Membrane</keyword>